<dbReference type="InterPro" id="IPR041657">
    <property type="entry name" value="HTH_17"/>
</dbReference>
<accession>A0A9D2MG56</accession>
<feature type="domain" description="Helix-turn-helix" evidence="1">
    <location>
        <begin position="14"/>
        <end position="64"/>
    </location>
</feature>
<dbReference type="Gene3D" id="3.90.105.50">
    <property type="match status" value="1"/>
</dbReference>
<sequence>MESKYKSFDELPLMLSVPETAEVLGISAVSLYKLIRDDNSFPVVVMGRRKSVPKEQLKSWIETNSKRE</sequence>
<dbReference type="AlphaFoldDB" id="A0A9D2MG56"/>
<gene>
    <name evidence="2" type="ORF">IAA37_00475</name>
</gene>
<dbReference type="Pfam" id="PF12728">
    <property type="entry name" value="HTH_17"/>
    <property type="match status" value="1"/>
</dbReference>
<dbReference type="InterPro" id="IPR038148">
    <property type="entry name" value="Tn1545/Tn916_Xis"/>
</dbReference>
<reference evidence="2" key="2">
    <citation type="submission" date="2021-04" db="EMBL/GenBank/DDBJ databases">
        <authorList>
            <person name="Gilroy R."/>
        </authorList>
    </citation>
    <scope>NUCLEOTIDE SEQUENCE</scope>
    <source>
        <strain evidence="2">CHK188-16595</strain>
    </source>
</reference>
<proteinExistence type="predicted"/>
<dbReference type="Proteomes" id="UP000823877">
    <property type="component" value="Unassembled WGS sequence"/>
</dbReference>
<evidence type="ECO:0000259" key="1">
    <source>
        <dbReference type="Pfam" id="PF12728"/>
    </source>
</evidence>
<evidence type="ECO:0000313" key="3">
    <source>
        <dbReference type="Proteomes" id="UP000823877"/>
    </source>
</evidence>
<protein>
    <submittedName>
        <fullName evidence="2">Helix-turn-helix domain-containing protein</fullName>
    </submittedName>
</protein>
<reference evidence="2" key="1">
    <citation type="journal article" date="2021" name="PeerJ">
        <title>Extensive microbial diversity within the chicken gut microbiome revealed by metagenomics and culture.</title>
        <authorList>
            <person name="Gilroy R."/>
            <person name="Ravi A."/>
            <person name="Getino M."/>
            <person name="Pursley I."/>
            <person name="Horton D.L."/>
            <person name="Alikhan N.F."/>
            <person name="Baker D."/>
            <person name="Gharbi K."/>
            <person name="Hall N."/>
            <person name="Watson M."/>
            <person name="Adriaenssens E.M."/>
            <person name="Foster-Nyarko E."/>
            <person name="Jarju S."/>
            <person name="Secka A."/>
            <person name="Antonio M."/>
            <person name="Oren A."/>
            <person name="Chaudhuri R.R."/>
            <person name="La Ragione R."/>
            <person name="Hildebrand F."/>
            <person name="Pallen M.J."/>
        </authorList>
    </citation>
    <scope>NUCLEOTIDE SEQUENCE</scope>
    <source>
        <strain evidence="2">CHK188-16595</strain>
    </source>
</reference>
<evidence type="ECO:0000313" key="2">
    <source>
        <dbReference type="EMBL" id="HJB74136.1"/>
    </source>
</evidence>
<comment type="caution">
    <text evidence="2">The sequence shown here is derived from an EMBL/GenBank/DDBJ whole genome shotgun (WGS) entry which is preliminary data.</text>
</comment>
<name>A0A9D2MG56_9FIRM</name>
<organism evidence="2 3">
    <name type="scientific">Candidatus Eubacterium faecale</name>
    <dbReference type="NCBI Taxonomy" id="2838568"/>
    <lineage>
        <taxon>Bacteria</taxon>
        <taxon>Bacillati</taxon>
        <taxon>Bacillota</taxon>
        <taxon>Clostridia</taxon>
        <taxon>Eubacteriales</taxon>
        <taxon>Eubacteriaceae</taxon>
        <taxon>Eubacterium</taxon>
    </lineage>
</organism>
<dbReference type="EMBL" id="DWXN01000002">
    <property type="protein sequence ID" value="HJB74136.1"/>
    <property type="molecule type" value="Genomic_DNA"/>
</dbReference>